<dbReference type="EMBL" id="AFRT01000767">
    <property type="protein sequence ID" value="ELU42699.1"/>
    <property type="molecule type" value="Genomic_DNA"/>
</dbReference>
<sequence>MTISDLFTRQQTSNTLPAPPSAPAPAVLAGTFYSNQSISQLTILGGNFTFANGQAKNLAFYDTDTNKLTGVQGTQVEGVVRALYVKGDELFVGGQFTLQGNEGSGLATYGLASGAWESNENVGLTTASGSTVVVRSITGRPSNDDTVIVAGSFASAGKLTCEAVCQWSIQNKQWSTLGSGIRGDVSSVAYAGSNAELLVVAGALTLADGTPANVAMYSFDNSTWIAVGGTNGVPGPVTAIGVDNLNSSSIFAAGRASDGSAPFLTHWDGQQWNALSEQTVSLTVGHDTDKLPGTDFASSTEVTQLAMVPLSDPHNGNGVLQNNRVLFMSGSLASNSFGSASTALFDGATVYPYISTTSTSGSTGFVNGLFYSVSNFSFELRKFLPRGVVILISIAIAAGIVFLLLLIGVLWAIFSRRDDQPQEEYVYQEADDESLLHRPSSLLEHINAATRNTIVGSVAGGIFPGGEKAVTPDPTDGTHMGEDEDGMGAGQVYNDPDGEGRFALARYSFVPSGDGELALEEGTQVVVLDDRDPAYVQLTGWGSYMLTVVFVSARAGGDPGSVSGYCARNQPWS</sequence>
<evidence type="ECO:0000256" key="1">
    <source>
        <dbReference type="SAM" id="MobiDB-lite"/>
    </source>
</evidence>
<dbReference type="InterPro" id="IPR011043">
    <property type="entry name" value="Gal_Oxase/kelch_b-propeller"/>
</dbReference>
<dbReference type="STRING" id="983506.L8X247"/>
<name>L8X247_THACA</name>
<dbReference type="PANTHER" id="PTHR31778">
    <property type="entry name" value="BUD SITE SELECTION PROTEIN RAX2"/>
    <property type="match status" value="1"/>
</dbReference>
<dbReference type="Proteomes" id="UP000011668">
    <property type="component" value="Unassembled WGS sequence"/>
</dbReference>
<feature type="domain" description="Rax2-like C-terminal" evidence="3">
    <location>
        <begin position="42"/>
        <end position="120"/>
    </location>
</feature>
<reference evidence="4 5" key="1">
    <citation type="journal article" date="2013" name="Nat. Commun.">
        <title>The evolution and pathogenic mechanisms of the rice sheath blight pathogen.</title>
        <authorList>
            <person name="Zheng A."/>
            <person name="Lin R."/>
            <person name="Xu L."/>
            <person name="Qin P."/>
            <person name="Tang C."/>
            <person name="Ai P."/>
            <person name="Zhang D."/>
            <person name="Liu Y."/>
            <person name="Sun Z."/>
            <person name="Feng H."/>
            <person name="Wang Y."/>
            <person name="Chen Y."/>
            <person name="Liang X."/>
            <person name="Fu R."/>
            <person name="Li Q."/>
            <person name="Zhang J."/>
            <person name="Yu X."/>
            <person name="Xie Z."/>
            <person name="Ding L."/>
            <person name="Guan P."/>
            <person name="Tang J."/>
            <person name="Liang Y."/>
            <person name="Wang S."/>
            <person name="Deng Q."/>
            <person name="Li S."/>
            <person name="Zhu J."/>
            <person name="Wang L."/>
            <person name="Liu H."/>
            <person name="Li P."/>
        </authorList>
    </citation>
    <scope>NUCLEOTIDE SEQUENCE [LARGE SCALE GENOMIC DNA]</scope>
    <source>
        <strain evidence="5">AG-1 IA</strain>
    </source>
</reference>
<accession>L8X247</accession>
<keyword evidence="2" id="KW-1133">Transmembrane helix</keyword>
<keyword evidence="2" id="KW-0812">Transmembrane</keyword>
<evidence type="ECO:0000313" key="5">
    <source>
        <dbReference type="Proteomes" id="UP000011668"/>
    </source>
</evidence>
<comment type="caution">
    <text evidence="4">The sequence shown here is derived from an EMBL/GenBank/DDBJ whole genome shotgun (WGS) entry which is preliminary data.</text>
</comment>
<dbReference type="OrthoDB" id="2503993at2759"/>
<feature type="domain" description="Rax2-like C-terminal" evidence="3">
    <location>
        <begin position="128"/>
        <end position="374"/>
    </location>
</feature>
<organism evidence="4 5">
    <name type="scientific">Thanatephorus cucumeris (strain AG1-IA)</name>
    <name type="common">Rice sheath blight fungus</name>
    <name type="synonym">Rhizoctonia solani</name>
    <dbReference type="NCBI Taxonomy" id="983506"/>
    <lineage>
        <taxon>Eukaryota</taxon>
        <taxon>Fungi</taxon>
        <taxon>Dikarya</taxon>
        <taxon>Basidiomycota</taxon>
        <taxon>Agaricomycotina</taxon>
        <taxon>Agaricomycetes</taxon>
        <taxon>Cantharellales</taxon>
        <taxon>Ceratobasidiaceae</taxon>
        <taxon>Rhizoctonia</taxon>
        <taxon>Rhizoctonia solani AG-1</taxon>
    </lineage>
</organism>
<feature type="region of interest" description="Disordered" evidence="1">
    <location>
        <begin position="466"/>
        <end position="491"/>
    </location>
</feature>
<evidence type="ECO:0000256" key="2">
    <source>
        <dbReference type="SAM" id="Phobius"/>
    </source>
</evidence>
<dbReference type="GO" id="GO:1902929">
    <property type="term" value="C:plasma membrane of growing cell tip"/>
    <property type="evidence" value="ECO:0007669"/>
    <property type="project" value="TreeGrafter"/>
</dbReference>
<dbReference type="SUPFAM" id="SSF50965">
    <property type="entry name" value="Galactose oxidase, central domain"/>
    <property type="match status" value="1"/>
</dbReference>
<feature type="transmembrane region" description="Helical" evidence="2">
    <location>
        <begin position="388"/>
        <end position="414"/>
    </location>
</feature>
<dbReference type="SUPFAM" id="SSF50044">
    <property type="entry name" value="SH3-domain"/>
    <property type="match status" value="1"/>
</dbReference>
<dbReference type="InterPro" id="IPR024982">
    <property type="entry name" value="Rax2-like_C"/>
</dbReference>
<dbReference type="HOGENOM" id="CLU_475815_0_0_1"/>
<evidence type="ECO:0000259" key="3">
    <source>
        <dbReference type="Pfam" id="PF12768"/>
    </source>
</evidence>
<evidence type="ECO:0000313" key="4">
    <source>
        <dbReference type="EMBL" id="ELU42699.1"/>
    </source>
</evidence>
<dbReference type="InterPro" id="IPR036028">
    <property type="entry name" value="SH3-like_dom_sf"/>
</dbReference>
<dbReference type="Pfam" id="PF12768">
    <property type="entry name" value="Rax2"/>
    <property type="match status" value="2"/>
</dbReference>
<dbReference type="AlphaFoldDB" id="L8X247"/>
<keyword evidence="5" id="KW-1185">Reference proteome</keyword>
<dbReference type="PANTHER" id="PTHR31778:SF2">
    <property type="entry name" value="BUD SITE SELECTION PROTEIN RAX2"/>
    <property type="match status" value="1"/>
</dbReference>
<gene>
    <name evidence="4" type="ORF">AG1IA_03271</name>
</gene>
<protein>
    <submittedName>
        <fullName evidence="4">Bud site selection-related protein</fullName>
    </submittedName>
</protein>
<proteinExistence type="predicted"/>
<keyword evidence="2" id="KW-0472">Membrane</keyword>
<dbReference type="OMA" id="AWESNEN"/>